<evidence type="ECO:0000313" key="4">
    <source>
        <dbReference type="Proteomes" id="UP000616724"/>
    </source>
</evidence>
<dbReference type="RefSeq" id="WP_203891396.1">
    <property type="nucleotide sequence ID" value="NZ_BOOH01000023.1"/>
</dbReference>
<feature type="region of interest" description="Disordered" evidence="1">
    <location>
        <begin position="640"/>
        <end position="659"/>
    </location>
</feature>
<feature type="transmembrane region" description="Helical" evidence="2">
    <location>
        <begin position="561"/>
        <end position="581"/>
    </location>
</feature>
<feature type="transmembrane region" description="Helical" evidence="2">
    <location>
        <begin position="414"/>
        <end position="432"/>
    </location>
</feature>
<keyword evidence="2" id="KW-0472">Membrane</keyword>
<feature type="transmembrane region" description="Helical" evidence="2">
    <location>
        <begin position="453"/>
        <end position="475"/>
    </location>
</feature>
<keyword evidence="2" id="KW-1133">Transmembrane helix</keyword>
<evidence type="ECO:0000313" key="3">
    <source>
        <dbReference type="EMBL" id="GIH76799.1"/>
    </source>
</evidence>
<comment type="caution">
    <text evidence="3">The sequence shown here is derived from an EMBL/GenBank/DDBJ whole genome shotgun (WGS) entry which is preliminary data.</text>
</comment>
<accession>A0A8J3RKV4</accession>
<dbReference type="Proteomes" id="UP000616724">
    <property type="component" value="Unassembled WGS sequence"/>
</dbReference>
<organism evidence="3 4">
    <name type="scientific">Planobispora longispora</name>
    <dbReference type="NCBI Taxonomy" id="28887"/>
    <lineage>
        <taxon>Bacteria</taxon>
        <taxon>Bacillati</taxon>
        <taxon>Actinomycetota</taxon>
        <taxon>Actinomycetes</taxon>
        <taxon>Streptosporangiales</taxon>
        <taxon>Streptosporangiaceae</taxon>
        <taxon>Planobispora</taxon>
    </lineage>
</organism>
<evidence type="ECO:0008006" key="5">
    <source>
        <dbReference type="Google" id="ProtNLM"/>
    </source>
</evidence>
<feature type="transmembrane region" description="Helical" evidence="2">
    <location>
        <begin position="7"/>
        <end position="26"/>
    </location>
</feature>
<dbReference type="SUPFAM" id="SSF52540">
    <property type="entry name" value="P-loop containing nucleoside triphosphate hydrolases"/>
    <property type="match status" value="1"/>
</dbReference>
<feature type="transmembrane region" description="Helical" evidence="2">
    <location>
        <begin position="384"/>
        <end position="408"/>
    </location>
</feature>
<dbReference type="AlphaFoldDB" id="A0A8J3RKV4"/>
<feature type="compositionally biased region" description="Pro residues" evidence="1">
    <location>
        <begin position="644"/>
        <end position="659"/>
    </location>
</feature>
<keyword evidence="4" id="KW-1185">Reference proteome</keyword>
<keyword evidence="2" id="KW-0812">Transmembrane</keyword>
<name>A0A8J3RKV4_9ACTN</name>
<dbReference type="Gene3D" id="3.40.50.300">
    <property type="entry name" value="P-loop containing nucleotide triphosphate hydrolases"/>
    <property type="match status" value="1"/>
</dbReference>
<dbReference type="InterPro" id="IPR027417">
    <property type="entry name" value="P-loop_NTPase"/>
</dbReference>
<feature type="transmembrane region" description="Helical" evidence="2">
    <location>
        <begin position="32"/>
        <end position="49"/>
    </location>
</feature>
<evidence type="ECO:0000256" key="2">
    <source>
        <dbReference type="SAM" id="Phobius"/>
    </source>
</evidence>
<sequence length="659" mass="70827">MRKLQTAVFVIVPLAFVLLAVVRLAVGGWSNVEAVIAAAALVVAYAGTLRGARPPDDASDLADKLADEVMKAARREAGNRDIPHDRGIPIRCESGGGLPGTIEELADHLLSVKGRVVVTGERGSGKTTLGLLLALRMSSVQHRPIPVTLPLSSWEPRLTLRQWVALRLAAEYPFLRAAPLALERLIRSGSLLAVFDGFDEVPPARRAEVVRAVDEDWSGSPYVLTSRVEAFTGPVTRRLAGTPTVRLLPVDAAGAAGYLEARWGDVPETAALIARLRAEPRGPLAEALDTPLMIFLAARTCESGHAPRVDGTTAQIRQGLVTGFVPAVYGRDPGDGYEPDPEADQPWSPDEAARHLRFLADFLRRSGTRDLAWWELHRALPRTVLPAFQVVLGTALFGPLCGAVSAVFGLGAAGWWFGLAIGLAGGFAVSLARQHHPREVGPKLRKTLTRRYLLRRLLQGLVCVAPGMAIILVLYDGVTYALTEGAVFLLGFLAASLALAPANADRAGSPDGFLRNDRAAVLLAFAAGGLIGLAVGAYLGWWMEAGLRVRDHVWMLTLDRWQQTLISAAFGAVLGAAGFGVTMMAPSAWGRFVDARVWFAWRRKLPLRLMAFLHDAYERGVLRRAGPYYQFRHELLQDQAAAGPEPPGSGAPAPPATTP</sequence>
<reference evidence="3 4" key="1">
    <citation type="submission" date="2021-01" db="EMBL/GenBank/DDBJ databases">
        <title>Whole genome shotgun sequence of Planobispora longispora NBRC 13918.</title>
        <authorList>
            <person name="Komaki H."/>
            <person name="Tamura T."/>
        </authorList>
    </citation>
    <scope>NUCLEOTIDE SEQUENCE [LARGE SCALE GENOMIC DNA]</scope>
    <source>
        <strain evidence="3 4">NBRC 13918</strain>
    </source>
</reference>
<gene>
    <name evidence="3" type="ORF">Plo01_32280</name>
</gene>
<proteinExistence type="predicted"/>
<evidence type="ECO:0000256" key="1">
    <source>
        <dbReference type="SAM" id="MobiDB-lite"/>
    </source>
</evidence>
<feature type="transmembrane region" description="Helical" evidence="2">
    <location>
        <begin position="481"/>
        <end position="500"/>
    </location>
</feature>
<feature type="transmembrane region" description="Helical" evidence="2">
    <location>
        <begin position="520"/>
        <end position="541"/>
    </location>
</feature>
<protein>
    <recommendedName>
        <fullName evidence="5">NACHT domain-containing protein</fullName>
    </recommendedName>
</protein>
<dbReference type="EMBL" id="BOOH01000023">
    <property type="protein sequence ID" value="GIH76799.1"/>
    <property type="molecule type" value="Genomic_DNA"/>
</dbReference>